<feature type="chain" id="PRO_5030806981" description="Tyrosine specific protein phosphatases domain-containing protein" evidence="1">
    <location>
        <begin position="17"/>
        <end position="373"/>
    </location>
</feature>
<dbReference type="AlphaFoldDB" id="A0A7R9ZLV5"/>
<evidence type="ECO:0008006" key="3">
    <source>
        <dbReference type="Google" id="ProtNLM"/>
    </source>
</evidence>
<gene>
    <name evidence="2" type="ORF">CAUS1442_LOCUS7957</name>
</gene>
<feature type="signal peptide" evidence="1">
    <location>
        <begin position="1"/>
        <end position="16"/>
    </location>
</feature>
<dbReference type="PROSITE" id="PS00383">
    <property type="entry name" value="TYR_PHOSPHATASE_1"/>
    <property type="match status" value="1"/>
</dbReference>
<dbReference type="PANTHER" id="PTHR31126">
    <property type="entry name" value="TYROSINE-PROTEIN PHOSPHATASE"/>
    <property type="match status" value="1"/>
</dbReference>
<dbReference type="PROSITE" id="PS51257">
    <property type="entry name" value="PROKAR_LIPOPROTEIN"/>
    <property type="match status" value="1"/>
</dbReference>
<dbReference type="PANTHER" id="PTHR31126:SF1">
    <property type="entry name" value="TYROSINE SPECIFIC PROTEIN PHOSPHATASES DOMAIN-CONTAINING PROTEIN"/>
    <property type="match status" value="1"/>
</dbReference>
<name>A0A7R9ZLV5_9STRA</name>
<dbReference type="Gene3D" id="3.90.190.10">
    <property type="entry name" value="Protein tyrosine phosphatase superfamily"/>
    <property type="match status" value="1"/>
</dbReference>
<organism evidence="2">
    <name type="scientific">Craspedostauros australis</name>
    <dbReference type="NCBI Taxonomy" id="1486917"/>
    <lineage>
        <taxon>Eukaryota</taxon>
        <taxon>Sar</taxon>
        <taxon>Stramenopiles</taxon>
        <taxon>Ochrophyta</taxon>
        <taxon>Bacillariophyta</taxon>
        <taxon>Bacillariophyceae</taxon>
        <taxon>Bacillariophycidae</taxon>
        <taxon>Naviculales</taxon>
        <taxon>Naviculaceae</taxon>
        <taxon>Craspedostauros</taxon>
    </lineage>
</organism>
<accession>A0A7R9ZLV5</accession>
<dbReference type="InterPro" id="IPR016130">
    <property type="entry name" value="Tyr_Pase_AS"/>
</dbReference>
<sequence>MKILTFLLVSASSACGFSSPEASFRSHEHHSSHIVVLSSVLLSAKSDSNSDSDSAKTITTADTTMASTSDDCKILNFRAAAGLKDYNIFRCGATDNLASYVDPSASTSSSPPPMQSTDALVYNDAGLILDLRSDSERDNAKTRTWVQSSMNIVAVDAATTTIPDGQCDDRTILQIDVLSPQRFMAYVTQNWFPTTAQRLRLKWYKLMDGAALHAMRIEALNERGLRGLNEAILETGRSELNLALRWITVYLETRCAPVVIHCVKGKDRTGMLVMLLQTILEVPRDVIVEDYVASNAAFAKEAKPSAAIGMRKVGKLDKAKFAGTNAEAIRATFRHCEDKYGSVIGYLDAIGFDEGWRQRLRNVRRDEAPRSRL</sequence>
<evidence type="ECO:0000313" key="2">
    <source>
        <dbReference type="EMBL" id="CAD8335829.1"/>
    </source>
</evidence>
<proteinExistence type="predicted"/>
<reference evidence="2" key="1">
    <citation type="submission" date="2021-01" db="EMBL/GenBank/DDBJ databases">
        <authorList>
            <person name="Corre E."/>
            <person name="Pelletier E."/>
            <person name="Niang G."/>
            <person name="Scheremetjew M."/>
            <person name="Finn R."/>
            <person name="Kale V."/>
            <person name="Holt S."/>
            <person name="Cochrane G."/>
            <person name="Meng A."/>
            <person name="Brown T."/>
            <person name="Cohen L."/>
        </authorList>
    </citation>
    <scope>NUCLEOTIDE SEQUENCE</scope>
    <source>
        <strain evidence="2">CCMP3328</strain>
    </source>
</reference>
<evidence type="ECO:0000256" key="1">
    <source>
        <dbReference type="SAM" id="SignalP"/>
    </source>
</evidence>
<dbReference type="SUPFAM" id="SSF52799">
    <property type="entry name" value="(Phosphotyrosine protein) phosphatases II"/>
    <property type="match status" value="1"/>
</dbReference>
<dbReference type="EMBL" id="HBEF01012656">
    <property type="protein sequence ID" value="CAD8335829.1"/>
    <property type="molecule type" value="Transcribed_RNA"/>
</dbReference>
<dbReference type="InterPro" id="IPR029021">
    <property type="entry name" value="Prot-tyrosine_phosphatase-like"/>
</dbReference>
<keyword evidence="1" id="KW-0732">Signal</keyword>
<dbReference type="GO" id="GO:0004721">
    <property type="term" value="F:phosphoprotein phosphatase activity"/>
    <property type="evidence" value="ECO:0007669"/>
    <property type="project" value="InterPro"/>
</dbReference>
<protein>
    <recommendedName>
        <fullName evidence="3">Tyrosine specific protein phosphatases domain-containing protein</fullName>
    </recommendedName>
</protein>
<dbReference type="Pfam" id="PF13350">
    <property type="entry name" value="Y_phosphatase3"/>
    <property type="match status" value="1"/>
</dbReference>
<dbReference type="InterPro" id="IPR026893">
    <property type="entry name" value="Tyr/Ser_Pase_IphP-type"/>
</dbReference>